<dbReference type="GO" id="GO:0016740">
    <property type="term" value="F:transferase activity"/>
    <property type="evidence" value="ECO:0007669"/>
    <property type="project" value="UniProtKB-KW"/>
</dbReference>
<keyword evidence="4" id="KW-1185">Reference proteome</keyword>
<dbReference type="InterPro" id="IPR050256">
    <property type="entry name" value="Glycosyltransferase_2"/>
</dbReference>
<dbReference type="SUPFAM" id="SSF53448">
    <property type="entry name" value="Nucleotide-diphospho-sugar transferases"/>
    <property type="match status" value="1"/>
</dbReference>
<dbReference type="OrthoDB" id="9802632at2"/>
<dbReference type="PANTHER" id="PTHR48090:SF7">
    <property type="entry name" value="RFBJ PROTEIN"/>
    <property type="match status" value="1"/>
</dbReference>
<evidence type="ECO:0000313" key="3">
    <source>
        <dbReference type="EMBL" id="SPM28069.1"/>
    </source>
</evidence>
<dbReference type="InterPro" id="IPR029044">
    <property type="entry name" value="Nucleotide-diphossugar_trans"/>
</dbReference>
<sequence length="241" mass="26982">MTDEVDFIVPVYNEGSNIGSALAELYATVTHPKRVLIVYDFDEDDTVPVVRELAPRYPGVELVRNTLGRGVINAIRAGVEAARSDVVIVSMADLSDDLRVVDDMVRLIRDEGYDIVCASRYMRGGRQIGGPILKRTISRVAGVTLYWLGGLPTHDGTNAFRAYRLSVLRDIPIESSGGFEYSLEITAKAHVSGHRVTEVPSTWRDRTAGQSRFRLMKWLPHYLKWYFYALSRGRVTTGSSR</sequence>
<dbReference type="PANTHER" id="PTHR48090">
    <property type="entry name" value="UNDECAPRENYL-PHOSPHATE 4-DEOXY-4-FORMAMIDO-L-ARABINOSE TRANSFERASE-RELATED"/>
    <property type="match status" value="1"/>
</dbReference>
<dbReference type="InterPro" id="IPR001173">
    <property type="entry name" value="Glyco_trans_2-like"/>
</dbReference>
<gene>
    <name evidence="3" type="ORF">MTAB308_1554</name>
</gene>
<dbReference type="Pfam" id="PF00535">
    <property type="entry name" value="Glycos_transf_2"/>
    <property type="match status" value="1"/>
</dbReference>
<keyword evidence="3" id="KW-0808">Transferase</keyword>
<dbReference type="RefSeq" id="WP_077098885.1">
    <property type="nucleotide sequence ID" value="NZ_LT717699.1"/>
</dbReference>
<evidence type="ECO:0000313" key="4">
    <source>
        <dbReference type="Proteomes" id="UP000241595"/>
    </source>
</evidence>
<reference evidence="3 4" key="1">
    <citation type="submission" date="2017-01" db="EMBL/GenBank/DDBJ databases">
        <authorList>
            <consortium name="Urmite Genomes"/>
        </authorList>
    </citation>
    <scope>NUCLEOTIDE SEQUENCE [LARGE SCALE GENOMIC DNA]</scope>
    <source>
        <strain evidence="3 4">AB308</strain>
    </source>
</reference>
<accession>A0A2U3N9A3</accession>
<evidence type="ECO:0000259" key="2">
    <source>
        <dbReference type="Pfam" id="PF00535"/>
    </source>
</evidence>
<dbReference type="Proteomes" id="UP000241595">
    <property type="component" value="Unassembled WGS sequence"/>
</dbReference>
<dbReference type="AlphaFoldDB" id="A0A2U3N9A3"/>
<organism evidence="3 4">
    <name type="scientific">Mycobacterium terramassiliense</name>
    <dbReference type="NCBI Taxonomy" id="1841859"/>
    <lineage>
        <taxon>Bacteria</taxon>
        <taxon>Bacillati</taxon>
        <taxon>Actinomycetota</taxon>
        <taxon>Actinomycetes</taxon>
        <taxon>Mycobacteriales</taxon>
        <taxon>Mycobacteriaceae</taxon>
        <taxon>Mycobacterium</taxon>
    </lineage>
</organism>
<feature type="domain" description="Glycosyltransferase 2-like" evidence="2">
    <location>
        <begin position="7"/>
        <end position="171"/>
    </location>
</feature>
<dbReference type="EMBL" id="FTRV01000010">
    <property type="protein sequence ID" value="SPM28069.1"/>
    <property type="molecule type" value="Genomic_DNA"/>
</dbReference>
<protein>
    <submittedName>
        <fullName evidence="3">Glycosyltransferase, catalytic subunit of cellulose synthase and poly-beta-1,6-N-acetylglucosamine synthase</fullName>
    </submittedName>
</protein>
<evidence type="ECO:0000256" key="1">
    <source>
        <dbReference type="ARBA" id="ARBA00006739"/>
    </source>
</evidence>
<dbReference type="STRING" id="1841859.GCA_900157385_01551"/>
<comment type="similarity">
    <text evidence="1">Belongs to the glycosyltransferase 2 family.</text>
</comment>
<name>A0A2U3N9A3_9MYCO</name>
<proteinExistence type="inferred from homology"/>
<dbReference type="Gene3D" id="3.90.550.10">
    <property type="entry name" value="Spore Coat Polysaccharide Biosynthesis Protein SpsA, Chain A"/>
    <property type="match status" value="1"/>
</dbReference>